<dbReference type="InterPro" id="IPR001525">
    <property type="entry name" value="C5_MeTfrase"/>
</dbReference>
<evidence type="ECO:0000256" key="3">
    <source>
        <dbReference type="ARBA" id="ARBA00022691"/>
    </source>
</evidence>
<dbReference type="InterPro" id="IPR050750">
    <property type="entry name" value="C5-MTase"/>
</dbReference>
<organism evidence="8 9">
    <name type="scientific">Bifidobacterium longum subsp. infantis</name>
    <dbReference type="NCBI Taxonomy" id="1682"/>
    <lineage>
        <taxon>Bacteria</taxon>
        <taxon>Bacillati</taxon>
        <taxon>Actinomycetota</taxon>
        <taxon>Actinomycetes</taxon>
        <taxon>Bifidobacteriales</taxon>
        <taxon>Bifidobacteriaceae</taxon>
        <taxon>Bifidobacterium</taxon>
    </lineage>
</organism>
<dbReference type="InterPro" id="IPR029063">
    <property type="entry name" value="SAM-dependent_MTases_sf"/>
</dbReference>
<keyword evidence="3 5" id="KW-0949">S-adenosyl-L-methionine</keyword>
<dbReference type="Proteomes" id="UP000043107">
    <property type="component" value="Unassembled WGS sequence"/>
</dbReference>
<evidence type="ECO:0000313" key="8">
    <source>
        <dbReference type="EMBL" id="CEF02947.1"/>
    </source>
</evidence>
<dbReference type="PROSITE" id="PS51679">
    <property type="entry name" value="SAM_MT_C5"/>
    <property type="match status" value="1"/>
</dbReference>
<evidence type="ECO:0000256" key="4">
    <source>
        <dbReference type="ARBA" id="ARBA00022747"/>
    </source>
</evidence>
<dbReference type="GO" id="GO:0032259">
    <property type="term" value="P:methylation"/>
    <property type="evidence" value="ECO:0007669"/>
    <property type="project" value="UniProtKB-KW"/>
</dbReference>
<dbReference type="PROSITE" id="PS00094">
    <property type="entry name" value="C5_MTASE_1"/>
    <property type="match status" value="1"/>
</dbReference>
<proteinExistence type="inferred from homology"/>
<evidence type="ECO:0000256" key="7">
    <source>
        <dbReference type="RuleBase" id="RU000417"/>
    </source>
</evidence>
<dbReference type="Pfam" id="PF00145">
    <property type="entry name" value="DNA_methylase"/>
    <property type="match status" value="1"/>
</dbReference>
<evidence type="ECO:0000256" key="2">
    <source>
        <dbReference type="ARBA" id="ARBA00022679"/>
    </source>
</evidence>
<name>A0ABP1XB36_BIFLI</name>
<dbReference type="PANTHER" id="PTHR46098:SF1">
    <property type="entry name" value="TRNA (CYTOSINE(38)-C(5))-METHYLTRANSFERASE"/>
    <property type="match status" value="1"/>
</dbReference>
<keyword evidence="1 5" id="KW-0489">Methyltransferase</keyword>
<evidence type="ECO:0000256" key="6">
    <source>
        <dbReference type="RuleBase" id="RU000416"/>
    </source>
</evidence>
<feature type="active site" evidence="5">
    <location>
        <position position="75"/>
    </location>
</feature>
<comment type="catalytic activity">
    <reaction evidence="7">
        <text>a 2'-deoxycytidine in DNA + S-adenosyl-L-methionine = a 5-methyl-2'-deoxycytidine in DNA + S-adenosyl-L-homocysteine + H(+)</text>
        <dbReference type="Rhea" id="RHEA:13681"/>
        <dbReference type="Rhea" id="RHEA-COMP:11369"/>
        <dbReference type="Rhea" id="RHEA-COMP:11370"/>
        <dbReference type="ChEBI" id="CHEBI:15378"/>
        <dbReference type="ChEBI" id="CHEBI:57856"/>
        <dbReference type="ChEBI" id="CHEBI:59789"/>
        <dbReference type="ChEBI" id="CHEBI:85452"/>
        <dbReference type="ChEBI" id="CHEBI:85454"/>
        <dbReference type="EC" id="2.1.1.37"/>
    </reaction>
</comment>
<dbReference type="EMBL" id="CCWP01000035">
    <property type="protein sequence ID" value="CEF02947.1"/>
    <property type="molecule type" value="Genomic_DNA"/>
</dbReference>
<keyword evidence="4" id="KW-0680">Restriction system</keyword>
<dbReference type="GO" id="GO:0003886">
    <property type="term" value="F:DNA (cytosine-5-)-methyltransferase activity"/>
    <property type="evidence" value="ECO:0007669"/>
    <property type="project" value="UniProtKB-EC"/>
</dbReference>
<dbReference type="SUPFAM" id="SSF53335">
    <property type="entry name" value="S-adenosyl-L-methionine-dependent methyltransferases"/>
    <property type="match status" value="1"/>
</dbReference>
<protein>
    <recommendedName>
        <fullName evidence="7">Cytosine-specific methyltransferase</fullName>
        <ecNumber evidence="7">2.1.1.37</ecNumber>
    </recommendedName>
</protein>
<keyword evidence="9" id="KW-1185">Reference proteome</keyword>
<dbReference type="NCBIfam" id="TIGR00675">
    <property type="entry name" value="dcm"/>
    <property type="match status" value="1"/>
</dbReference>
<dbReference type="RefSeq" id="WP_012577845.1">
    <property type="nucleotide sequence ID" value="NZ_CBCRZZ010000006.1"/>
</dbReference>
<dbReference type="EC" id="2.1.1.37" evidence="7"/>
<reference evidence="8 9" key="1">
    <citation type="submission" date="2014-09" db="EMBL/GenBank/DDBJ databases">
        <authorList>
            <person name="Bertelli C."/>
        </authorList>
    </citation>
    <scope>NUCLEOTIDE SEQUENCE [LARGE SCALE GENOMIC DNA]</scope>
    <source>
        <strain evidence="8 9">BIC1401111250</strain>
    </source>
</reference>
<dbReference type="PANTHER" id="PTHR46098">
    <property type="entry name" value="TRNA (CYTOSINE(38)-C(5))-METHYLTRANSFERASE"/>
    <property type="match status" value="1"/>
</dbReference>
<comment type="caution">
    <text evidence="8">The sequence shown here is derived from an EMBL/GenBank/DDBJ whole genome shotgun (WGS) entry which is preliminary data.</text>
</comment>
<evidence type="ECO:0000256" key="5">
    <source>
        <dbReference type="PROSITE-ProRule" id="PRU01016"/>
    </source>
</evidence>
<dbReference type="PRINTS" id="PR00105">
    <property type="entry name" value="C5METTRFRASE"/>
</dbReference>
<gene>
    <name evidence="8" type="primary">hhaIM_2</name>
    <name evidence="8" type="ORF">BLIC_c01672</name>
</gene>
<evidence type="ECO:0000256" key="1">
    <source>
        <dbReference type="ARBA" id="ARBA00022603"/>
    </source>
</evidence>
<comment type="similarity">
    <text evidence="5 6">Belongs to the class I-like SAM-binding methyltransferase superfamily. C5-methyltransferase family.</text>
</comment>
<sequence length="401" mass="43908">MSTIRYISLFSGIEAATVAWRQLGWKPIAYAEIEPFPKAVLRQHYPEVPDLGDMTKVDWKQYHHAADVVVGGSPCQAFSIAGLRKALDDPRGQLMLEYLRACAEIDPEWIVWENVPGVLSAEHGRAFQSLLEAVAELWPDGGAAWRVLDAQFFGVAQRRERVFLVINTRDWRRAAPVLFERESLCWDSASSREKRETLTGGTANVIGNADSHVGECLTPGESQARRVYAADGVMPTLNAREHGGQNQHAVMLDFHQQDGRFQASNHPDVSNTLTSHMGTGGNNVPLVKAFKWNQGERSRSLAIGDVSPTLSTDHNPAVYEIAGNIIGRGPMNGGYQLGVADPDENGAFTLTSTDRHAVAGIEREREVMCRADSQANAALDSDLAPTLMAHSAKDAPIIYPS</sequence>
<evidence type="ECO:0000313" key="9">
    <source>
        <dbReference type="Proteomes" id="UP000043107"/>
    </source>
</evidence>
<dbReference type="InterPro" id="IPR018117">
    <property type="entry name" value="C5_DNA_meth_AS"/>
</dbReference>
<accession>A0ABP1XB36</accession>
<keyword evidence="2 5" id="KW-0808">Transferase</keyword>
<dbReference type="Gene3D" id="3.40.50.150">
    <property type="entry name" value="Vaccinia Virus protein VP39"/>
    <property type="match status" value="1"/>
</dbReference>